<dbReference type="InterPro" id="IPR055282">
    <property type="entry name" value="PPI1-4"/>
</dbReference>
<evidence type="ECO:0000256" key="1">
    <source>
        <dbReference type="ARBA" id="ARBA00004162"/>
    </source>
</evidence>
<protein>
    <submittedName>
        <fullName evidence="12">Proton pump-interactor BIP131</fullName>
    </submittedName>
</protein>
<feature type="region of interest" description="Disordered" evidence="10">
    <location>
        <begin position="1359"/>
        <end position="1449"/>
    </location>
</feature>
<proteinExistence type="inferred from homology"/>
<feature type="compositionally biased region" description="Basic and acidic residues" evidence="10">
    <location>
        <begin position="1377"/>
        <end position="1390"/>
    </location>
</feature>
<feature type="compositionally biased region" description="Basic and acidic residues" evidence="10">
    <location>
        <begin position="1056"/>
        <end position="1067"/>
    </location>
</feature>
<organism evidence="12 13">
    <name type="scientific">Glycine soja</name>
    <name type="common">Wild soybean</name>
    <dbReference type="NCBI Taxonomy" id="3848"/>
    <lineage>
        <taxon>Eukaryota</taxon>
        <taxon>Viridiplantae</taxon>
        <taxon>Streptophyta</taxon>
        <taxon>Embryophyta</taxon>
        <taxon>Tracheophyta</taxon>
        <taxon>Spermatophyta</taxon>
        <taxon>Magnoliopsida</taxon>
        <taxon>eudicotyledons</taxon>
        <taxon>Gunneridae</taxon>
        <taxon>Pentapetalae</taxon>
        <taxon>rosids</taxon>
        <taxon>fabids</taxon>
        <taxon>Fabales</taxon>
        <taxon>Fabaceae</taxon>
        <taxon>Papilionoideae</taxon>
        <taxon>50 kb inversion clade</taxon>
        <taxon>NPAAA clade</taxon>
        <taxon>indigoferoid/millettioid clade</taxon>
        <taxon>Phaseoleae</taxon>
        <taxon>Glycine</taxon>
        <taxon>Glycine subgen. Soja</taxon>
    </lineage>
</organism>
<evidence type="ECO:0000256" key="6">
    <source>
        <dbReference type="ARBA" id="ARBA00022989"/>
    </source>
</evidence>
<keyword evidence="8 11" id="KW-0472">Membrane</keyword>
<keyword evidence="5" id="KW-0256">Endoplasmic reticulum</keyword>
<reference evidence="12 13" key="1">
    <citation type="submission" date="2018-09" db="EMBL/GenBank/DDBJ databases">
        <title>A high-quality reference genome of wild soybean provides a powerful tool to mine soybean genomes.</title>
        <authorList>
            <person name="Xie M."/>
            <person name="Chung C.Y.L."/>
            <person name="Li M.-W."/>
            <person name="Wong F.-L."/>
            <person name="Chan T.-F."/>
            <person name="Lam H.-M."/>
        </authorList>
    </citation>
    <scope>NUCLEOTIDE SEQUENCE [LARGE SCALE GENOMIC DNA]</scope>
    <source>
        <strain evidence="13">cv. W05</strain>
        <tissue evidence="12">Hypocotyl of etiolated seedlings</tissue>
    </source>
</reference>
<evidence type="ECO:0000256" key="4">
    <source>
        <dbReference type="ARBA" id="ARBA00022692"/>
    </source>
</evidence>
<dbReference type="GO" id="GO:0005886">
    <property type="term" value="C:plasma membrane"/>
    <property type="evidence" value="ECO:0007669"/>
    <property type="project" value="UniProtKB-SubCell"/>
</dbReference>
<feature type="compositionally biased region" description="Polar residues" evidence="10">
    <location>
        <begin position="197"/>
        <end position="209"/>
    </location>
</feature>
<feature type="compositionally biased region" description="Acidic residues" evidence="10">
    <location>
        <begin position="298"/>
        <end position="307"/>
    </location>
</feature>
<feature type="transmembrane region" description="Helical" evidence="11">
    <location>
        <begin position="1467"/>
        <end position="1486"/>
    </location>
</feature>
<feature type="region of interest" description="Disordered" evidence="10">
    <location>
        <begin position="394"/>
        <end position="601"/>
    </location>
</feature>
<dbReference type="EMBL" id="QZWG01000020">
    <property type="protein sequence ID" value="RZB41842.1"/>
    <property type="molecule type" value="Genomic_DNA"/>
</dbReference>
<feature type="compositionally biased region" description="Basic and acidic residues" evidence="10">
    <location>
        <begin position="271"/>
        <end position="284"/>
    </location>
</feature>
<feature type="compositionally biased region" description="Basic and acidic residues" evidence="10">
    <location>
        <begin position="1423"/>
        <end position="1438"/>
    </location>
</feature>
<dbReference type="PANTHER" id="PTHR32219">
    <property type="entry name" value="RNA-BINDING PROTEIN YLMH-RELATED"/>
    <property type="match status" value="1"/>
</dbReference>
<gene>
    <name evidence="12" type="ORF">D0Y65_052728</name>
</gene>
<evidence type="ECO:0000256" key="5">
    <source>
        <dbReference type="ARBA" id="ARBA00022824"/>
    </source>
</evidence>
<evidence type="ECO:0000256" key="11">
    <source>
        <dbReference type="SAM" id="Phobius"/>
    </source>
</evidence>
<dbReference type="Gramene" id="XM_028366767.1">
    <property type="protein sequence ID" value="XP_028222568.1"/>
    <property type="gene ID" value="LOC114403664"/>
</dbReference>
<feature type="compositionally biased region" description="Acidic residues" evidence="10">
    <location>
        <begin position="752"/>
        <end position="765"/>
    </location>
</feature>
<comment type="subcellular location">
    <subcellularLocation>
        <location evidence="1">Cell membrane</location>
        <topology evidence="1">Single-pass membrane protein</topology>
    </subcellularLocation>
    <subcellularLocation>
        <location evidence="2">Endoplasmic reticulum membrane</location>
        <topology evidence="2">Single-pass membrane protein</topology>
    </subcellularLocation>
</comment>
<accession>A0A445EZ55</accession>
<keyword evidence="7" id="KW-0175">Coiled coil</keyword>
<name>A0A445EZ55_GLYSO</name>
<feature type="compositionally biased region" description="Basic and acidic residues" evidence="10">
    <location>
        <begin position="1359"/>
        <end position="1370"/>
    </location>
</feature>
<feature type="region of interest" description="Disordered" evidence="10">
    <location>
        <begin position="271"/>
        <end position="344"/>
    </location>
</feature>
<feature type="compositionally biased region" description="Basic and acidic residues" evidence="10">
    <location>
        <begin position="486"/>
        <end position="524"/>
    </location>
</feature>
<keyword evidence="3" id="KW-1003">Cell membrane</keyword>
<dbReference type="Proteomes" id="UP000289340">
    <property type="component" value="Chromosome 20"/>
</dbReference>
<feature type="compositionally biased region" description="Polar residues" evidence="10">
    <location>
        <begin position="832"/>
        <end position="845"/>
    </location>
</feature>
<feature type="region of interest" description="Disordered" evidence="10">
    <location>
        <begin position="1056"/>
        <end position="1077"/>
    </location>
</feature>
<feature type="compositionally biased region" description="Basic residues" evidence="10">
    <location>
        <begin position="1391"/>
        <end position="1400"/>
    </location>
</feature>
<dbReference type="PANTHER" id="PTHR32219:SF3">
    <property type="entry name" value="CALPONIN-LIKE DOMAIN PROTEIN"/>
    <property type="match status" value="1"/>
</dbReference>
<evidence type="ECO:0000256" key="9">
    <source>
        <dbReference type="ARBA" id="ARBA00038080"/>
    </source>
</evidence>
<dbReference type="GO" id="GO:0005789">
    <property type="term" value="C:endoplasmic reticulum membrane"/>
    <property type="evidence" value="ECO:0007669"/>
    <property type="project" value="UniProtKB-SubCell"/>
</dbReference>
<feature type="region of interest" description="Disordered" evidence="10">
    <location>
        <begin position="192"/>
        <end position="222"/>
    </location>
</feature>
<keyword evidence="6 11" id="KW-1133">Transmembrane helix</keyword>
<evidence type="ECO:0000313" key="12">
    <source>
        <dbReference type="EMBL" id="RZB41842.1"/>
    </source>
</evidence>
<feature type="compositionally biased region" description="Basic and acidic residues" evidence="10">
    <location>
        <begin position="1296"/>
        <end position="1325"/>
    </location>
</feature>
<evidence type="ECO:0000256" key="3">
    <source>
        <dbReference type="ARBA" id="ARBA00022475"/>
    </source>
</evidence>
<keyword evidence="4 11" id="KW-0812">Transmembrane</keyword>
<feature type="compositionally biased region" description="Basic and acidic residues" evidence="10">
    <location>
        <begin position="796"/>
        <end position="809"/>
    </location>
</feature>
<keyword evidence="13" id="KW-1185">Reference proteome</keyword>
<evidence type="ECO:0000256" key="2">
    <source>
        <dbReference type="ARBA" id="ARBA00004389"/>
    </source>
</evidence>
<feature type="region of interest" description="Disordered" evidence="10">
    <location>
        <begin position="1277"/>
        <end position="1325"/>
    </location>
</feature>
<sequence length="1501" mass="161197">MTEEQVVNVRGEVSDSVTDHRSVKANGVAHGVGGDLDLAADNNGAALSEKICKDAVSNGTAEEVSETAMVNVVSRDDELKCADGQNDTGSVQNGVVENDDKSANAVAEELVTDHDEYVVVGDSDVQNGDDVNANANGVEECEMLDGAEGSGDENGVVVSAVEGDADVNHSDREFECVDVHNDVAVETVEEEVTATTDQNVGNGNDVQGRSESVSDEDVDKSGESVNVVSADVLDEKDIVTDGDHDAEEVLEKNEILVDADGVSATTDLKQCEPEDARNSSEKGQVESVSGLAKPEPSECTEENEIAIEGEPGSKLERSEEEAGSEIVPQGENLTALNSTDVTGDGDVVSDIAVESKDEPSVDVCELKSIAVENDVDVQELKNGAVQSEIVSEMKNNTEESVAEPSNGAVESEAEPSNGAVESEADPSNGAVEWETEHSNGAVERETEHSNGAVESVAEPSNGAVESVAEPSNSAVDREDEPSNGAVDKEAEPSNGAVDKEAEPSNGAVDKEAEPSNGTVEREAEPSNGAVQSEAEPSNGAVGSVAEPSNGAVGSVAEPSNVAVESETDPSNGALESETDPSNGAVESEAEPSNGAVESVAELSNGAIESVAKLSNSAVDSEAEPSNGAVDSEAEPSNGAVDKEAEPSKGTVESEAGPSNGAVESEAEPSNGAVESEAEPSNGAVRCVAEPSNGAVESEAEPSNGAVAREAKPSNGAVESEAEPSQGAVDSEAEPSNGAVESEVKPSQGAVESEAEPSQDAVESEAELSNGAVNREAETASGAVESEAKTSSGAVETEVKPSHGVVESEAKPSNGVAESESEPSVDVCETKNDVVNSEAETSSGALQSEREACVVSEMKNNAVESEAQPSVDVSEKKTNAVDSEAELSVKGGLSVESEGSNQGDEDSRPASDALDGQNVGTEVVKKPFYYLIRVPRYDDDENIKEKIKNALHQVEEKTKIRDAIRIESQTIKASCKDFDQEFRAAIAAHRAARDLLKSKRQEIDSVQSTMNRLNNAISVGDIDDKIRSMEHMIQHETLPLNKEKQLIREIKQLKQNREELSSNMKKQDQSQQSVDNKDDNIEEHFKHLQLLKKEMEVLRNNVLKSDTETKAAKKKYNDECDKLNELLARFRAADDSRQEAYAKLLALKKQLHEKSKNFWEYRDAANKAQELAAGGKKEELQCFCVDQVERIMELWNKNDGFRRDYVRCNTRSTLRRLQTLDGRSLGPDEEPPVIPNVITERASKNIPMVLQSTLEQEKKSTPTESVNVKDEPVSKVVVQRTETSQTTKAKKPTKPAPLEKHVARWGDESDEDEVKKEEPVRTKEEEELILKAEKARMEEEEAKLKEKRRLEEIEKAKEALLRKKRNAEKAQQRAALKAQKEAELKEKEREKRAKKKERRKAGSAVTAENTEQESAPIPETLTRSVEEFEQTEKTAEVTKKPQKTSQFTRQTKVKSVPAALRNRGKRRIQPWVCVLIALVVAVALFYVGHNCSLRSSLEGFGY</sequence>
<evidence type="ECO:0000313" key="13">
    <source>
        <dbReference type="Proteomes" id="UP000289340"/>
    </source>
</evidence>
<feature type="region of interest" description="Disordered" evidence="10">
    <location>
        <begin position="613"/>
        <end position="917"/>
    </location>
</feature>
<feature type="region of interest" description="Disordered" evidence="10">
    <location>
        <begin position="1"/>
        <end position="20"/>
    </location>
</feature>
<evidence type="ECO:0000256" key="10">
    <source>
        <dbReference type="SAM" id="MobiDB-lite"/>
    </source>
</evidence>
<evidence type="ECO:0000256" key="7">
    <source>
        <dbReference type="ARBA" id="ARBA00023054"/>
    </source>
</evidence>
<evidence type="ECO:0000256" key="8">
    <source>
        <dbReference type="ARBA" id="ARBA00023136"/>
    </source>
</evidence>
<comment type="similarity">
    <text evidence="9">Belongs to the plant Proton pump-interactor protein family.</text>
</comment>
<feature type="compositionally biased region" description="Basic and acidic residues" evidence="10">
    <location>
        <begin position="434"/>
        <end position="448"/>
    </location>
</feature>
<comment type="caution">
    <text evidence="12">The sequence shown here is derived from an EMBL/GenBank/DDBJ whole genome shotgun (WGS) entry which is preliminary data.</text>
</comment>